<dbReference type="GO" id="GO:0005654">
    <property type="term" value="C:nucleoplasm"/>
    <property type="evidence" value="ECO:0007669"/>
    <property type="project" value="UniProtKB-ARBA"/>
</dbReference>
<dbReference type="InterPro" id="IPR013087">
    <property type="entry name" value="Znf_C2H2_type"/>
</dbReference>
<comment type="subcellular location">
    <subcellularLocation>
        <location evidence="1">Nucleus</location>
    </subcellularLocation>
</comment>
<dbReference type="GO" id="GO:0000981">
    <property type="term" value="F:DNA-binding transcription factor activity, RNA polymerase II-specific"/>
    <property type="evidence" value="ECO:0007669"/>
    <property type="project" value="TreeGrafter"/>
</dbReference>
<dbReference type="InterPro" id="IPR036236">
    <property type="entry name" value="Znf_C2H2_sf"/>
</dbReference>
<protein>
    <submittedName>
        <fullName evidence="14">Uncharacterized protein</fullName>
    </submittedName>
</protein>
<evidence type="ECO:0000259" key="12">
    <source>
        <dbReference type="PROSITE" id="PS50157"/>
    </source>
</evidence>
<proteinExistence type="inferred from homology"/>
<dbReference type="GO" id="GO:0008270">
    <property type="term" value="F:zinc ion binding"/>
    <property type="evidence" value="ECO:0007669"/>
    <property type="project" value="UniProtKB-KW"/>
</dbReference>
<dbReference type="PANTHER" id="PTHR24381:SF390">
    <property type="entry name" value="ZINC FINGER PROTEIN 37 HOMOLOG"/>
    <property type="match status" value="1"/>
</dbReference>
<keyword evidence="3" id="KW-0479">Metal-binding</keyword>
<dbReference type="FunFam" id="3.30.160.60:FF:000188">
    <property type="entry name" value="Zinc finger protein 787"/>
    <property type="match status" value="1"/>
</dbReference>
<evidence type="ECO:0000256" key="8">
    <source>
        <dbReference type="ARBA" id="ARBA00023125"/>
    </source>
</evidence>
<evidence type="ECO:0000256" key="11">
    <source>
        <dbReference type="PROSITE-ProRule" id="PRU00042"/>
    </source>
</evidence>
<dbReference type="AlphaFoldDB" id="A0A8C4LE09"/>
<feature type="domain" description="C2H2-type" evidence="12">
    <location>
        <begin position="348"/>
        <end position="375"/>
    </location>
</feature>
<accession>A0A8C4LE09</accession>
<evidence type="ECO:0000259" key="13">
    <source>
        <dbReference type="PROSITE" id="PS50805"/>
    </source>
</evidence>
<feature type="domain" description="KRAB" evidence="13">
    <location>
        <begin position="1"/>
        <end position="45"/>
    </location>
</feature>
<sequence>MDIPGVLCHFLLTGCFITKPDVISQLEQGEEPWIFTTQHQCLLHQQSKQLTLIKNKILVNEKNTSRGKAFHVVMNPVGSRKVQYKCDSCEKSLKYISELMITNRNCVRKMTDVCNICRKSLFNTKLEEMSAEINEYNQNGKGICHNGSLIQLHTLELCCGFYESGKDLYMGDSGSQKRSHARKNPFECNEYESTLIQKSLVSICERIHIKNKPYESNECGQSCTVSKMLNQTAHTGEKPFDVNAISNFKYERIDTVEKLYEFTECRKALHKKSHFIHVQRNHTGKKAYECNQCGKAFCNKTCLTRHQRIHRGEQPYECSECGKTFCVKSTFTVQNTVHQRILSGERPYVCSECGKMYYMKSTLNKHQRLHTGEKIYECNECGKTFCGKSVLLKHQRTHTGEKPYECVECKKTFSEKSTLSKHQRIHTGEKPFECNKCGKAFCQKSQLIQHQRIHTGEKPYKCKECGRTFCQKASLSVHQRTHTGEKPYECKKCGKSMIVQPSLNIREFTQDKPYKCNVCGKTFNHKPALLTHQRIHTEGNQMYGLNGCVKSP</sequence>
<evidence type="ECO:0000256" key="10">
    <source>
        <dbReference type="ARBA" id="ARBA00023242"/>
    </source>
</evidence>
<dbReference type="PROSITE" id="PS00028">
    <property type="entry name" value="ZINC_FINGER_C2H2_1"/>
    <property type="match status" value="7"/>
</dbReference>
<keyword evidence="8" id="KW-0238">DNA-binding</keyword>
<keyword evidence="10" id="KW-0539">Nucleus</keyword>
<organism evidence="14">
    <name type="scientific">Equus asinus asinus</name>
    <dbReference type="NCBI Taxonomy" id="83772"/>
    <lineage>
        <taxon>Eukaryota</taxon>
        <taxon>Metazoa</taxon>
        <taxon>Chordata</taxon>
        <taxon>Craniata</taxon>
        <taxon>Vertebrata</taxon>
        <taxon>Euteleostomi</taxon>
        <taxon>Mammalia</taxon>
        <taxon>Eutheria</taxon>
        <taxon>Laurasiatheria</taxon>
        <taxon>Perissodactyla</taxon>
        <taxon>Equidae</taxon>
        <taxon>Equus</taxon>
    </lineage>
</organism>
<dbReference type="PROSITE" id="PS50805">
    <property type="entry name" value="KRAB"/>
    <property type="match status" value="1"/>
</dbReference>
<feature type="domain" description="C2H2-type" evidence="12">
    <location>
        <begin position="432"/>
        <end position="459"/>
    </location>
</feature>
<evidence type="ECO:0000256" key="5">
    <source>
        <dbReference type="ARBA" id="ARBA00022771"/>
    </source>
</evidence>
<dbReference type="SMART" id="SM00355">
    <property type="entry name" value="ZnF_C2H2"/>
    <property type="match status" value="8"/>
</dbReference>
<dbReference type="PROSITE" id="PS50157">
    <property type="entry name" value="ZINC_FINGER_C2H2_2"/>
    <property type="match status" value="8"/>
</dbReference>
<dbReference type="GO" id="GO:0000977">
    <property type="term" value="F:RNA polymerase II transcription regulatory region sequence-specific DNA binding"/>
    <property type="evidence" value="ECO:0007669"/>
    <property type="project" value="TreeGrafter"/>
</dbReference>
<keyword evidence="4" id="KW-0677">Repeat</keyword>
<dbReference type="FunFam" id="3.30.160.60:FF:000003">
    <property type="entry name" value="Zinc finger protein 3 homolog"/>
    <property type="match status" value="1"/>
</dbReference>
<name>A0A8C4LE09_EQUAS</name>
<feature type="domain" description="C2H2-type" evidence="12">
    <location>
        <begin position="514"/>
        <end position="541"/>
    </location>
</feature>
<dbReference type="InterPro" id="IPR001909">
    <property type="entry name" value="KRAB"/>
</dbReference>
<feature type="domain" description="C2H2-type" evidence="12">
    <location>
        <begin position="316"/>
        <end position="347"/>
    </location>
</feature>
<keyword evidence="5 11" id="KW-0863">Zinc-finger</keyword>
<feature type="domain" description="C2H2-type" evidence="12">
    <location>
        <begin position="460"/>
        <end position="487"/>
    </location>
</feature>
<keyword evidence="9" id="KW-0804">Transcription</keyword>
<dbReference type="Ensembl" id="ENSEAST00005010530.1">
    <property type="protein sequence ID" value="ENSEASP00005009697.1"/>
    <property type="gene ID" value="ENSEASG00005006890.1"/>
</dbReference>
<dbReference type="FunFam" id="3.30.160.60:FF:001684">
    <property type="entry name" value="zinc finger protein 33B-like"/>
    <property type="match status" value="1"/>
</dbReference>
<evidence type="ECO:0000256" key="3">
    <source>
        <dbReference type="ARBA" id="ARBA00022723"/>
    </source>
</evidence>
<evidence type="ECO:0000256" key="4">
    <source>
        <dbReference type="ARBA" id="ARBA00022737"/>
    </source>
</evidence>
<dbReference type="PANTHER" id="PTHR24381">
    <property type="entry name" value="ZINC FINGER PROTEIN"/>
    <property type="match status" value="1"/>
</dbReference>
<keyword evidence="6" id="KW-0862">Zinc</keyword>
<evidence type="ECO:0000256" key="9">
    <source>
        <dbReference type="ARBA" id="ARBA00023163"/>
    </source>
</evidence>
<feature type="domain" description="C2H2-type" evidence="12">
    <location>
        <begin position="376"/>
        <end position="403"/>
    </location>
</feature>
<dbReference type="FunFam" id="3.30.160.60:FF:002343">
    <property type="entry name" value="Zinc finger protein 33A"/>
    <property type="match status" value="2"/>
</dbReference>
<evidence type="ECO:0000256" key="6">
    <source>
        <dbReference type="ARBA" id="ARBA00022833"/>
    </source>
</evidence>
<dbReference type="Pfam" id="PF00096">
    <property type="entry name" value="zf-C2H2"/>
    <property type="match status" value="7"/>
</dbReference>
<dbReference type="OMA" id="ICERIHI"/>
<evidence type="ECO:0000313" key="14">
    <source>
        <dbReference type="Ensembl" id="ENSEASP00005009697.1"/>
    </source>
</evidence>
<feature type="domain" description="C2H2-type" evidence="12">
    <location>
        <begin position="404"/>
        <end position="431"/>
    </location>
</feature>
<dbReference type="FunFam" id="3.30.160.60:FF:000052">
    <property type="entry name" value="zinc finger protein 546 isoform X1"/>
    <property type="match status" value="1"/>
</dbReference>
<feature type="domain" description="C2H2-type" evidence="12">
    <location>
        <begin position="288"/>
        <end position="315"/>
    </location>
</feature>
<reference evidence="14" key="1">
    <citation type="submission" date="2023-03" db="UniProtKB">
        <authorList>
            <consortium name="Ensembl"/>
        </authorList>
    </citation>
    <scope>IDENTIFICATION</scope>
</reference>
<keyword evidence="7" id="KW-0805">Transcription regulation</keyword>
<dbReference type="FunFam" id="3.30.160.60:FF:000348">
    <property type="entry name" value="zinc finger protein 260"/>
    <property type="match status" value="1"/>
</dbReference>
<comment type="similarity">
    <text evidence="2">Belongs to the krueppel C2H2-type zinc-finger protein family.</text>
</comment>
<dbReference type="SUPFAM" id="SSF57667">
    <property type="entry name" value="beta-beta-alpha zinc fingers"/>
    <property type="match status" value="6"/>
</dbReference>
<dbReference type="Gene3D" id="3.30.160.60">
    <property type="entry name" value="Classic Zinc Finger"/>
    <property type="match status" value="10"/>
</dbReference>
<dbReference type="FunFam" id="3.30.160.60:FF:000384">
    <property type="entry name" value="Zinc finger protein 550"/>
    <property type="match status" value="1"/>
</dbReference>
<evidence type="ECO:0000256" key="1">
    <source>
        <dbReference type="ARBA" id="ARBA00004123"/>
    </source>
</evidence>
<evidence type="ECO:0000256" key="2">
    <source>
        <dbReference type="ARBA" id="ARBA00006991"/>
    </source>
</evidence>
<evidence type="ECO:0000256" key="7">
    <source>
        <dbReference type="ARBA" id="ARBA00023015"/>
    </source>
</evidence>